<evidence type="ECO:0000256" key="1">
    <source>
        <dbReference type="SAM" id="MobiDB-lite"/>
    </source>
</evidence>
<name>A0A7S2LA26_9STRA</name>
<sequence length="456" mass="51910">MDHAKNEEKLNVYTEMLVEQFLRHKSYSKTLEMFERERRSGIRKASTSQQYFSLTDITAAILRHTNETGIPINSMCAIEALVSFTIRELEISEPTGSKTSIDLPNHICVQRKPEVYIRTEPPTTSAIAENQSVMRNLSSTEHQKQQNAATTFRKATSNNSSPEHAQPIFVDTMPRAQQRELVARSPPPRPRTASAVAFQTPPKSRPSSSKSKSTGGSRPRTAGFFSPTGRKGRRQSAPINVHLINSNSDQRAKSRESWIPEDLRRRMLKREFSVAKMNYETREKCQSSNLRELQRCKSDALEKSRSKEKYGIEIKRNCGLCDRPHLSENLVLAVTLKACLDIRDSWGCKYDPEGSSRVRVNPNLRKAPACYNETRVCVFCAQLFDNQQEKYRPSWQAKVAEKKRITDAEKALIDKTMCDPLAQIDKERKREMSSLISSLNEGKYLNNLESSAKNEC</sequence>
<feature type="compositionally biased region" description="Low complexity" evidence="1">
    <location>
        <begin position="191"/>
        <end position="220"/>
    </location>
</feature>
<evidence type="ECO:0008006" key="3">
    <source>
        <dbReference type="Google" id="ProtNLM"/>
    </source>
</evidence>
<dbReference type="AlphaFoldDB" id="A0A7S2LA26"/>
<feature type="compositionally biased region" description="Polar residues" evidence="1">
    <location>
        <begin position="137"/>
        <end position="163"/>
    </location>
</feature>
<accession>A0A7S2LA26</accession>
<evidence type="ECO:0000313" key="2">
    <source>
        <dbReference type="EMBL" id="CAD9598822.1"/>
    </source>
</evidence>
<dbReference type="EMBL" id="HBGY01025860">
    <property type="protein sequence ID" value="CAD9598822.1"/>
    <property type="molecule type" value="Transcribed_RNA"/>
</dbReference>
<feature type="region of interest" description="Disordered" evidence="1">
    <location>
        <begin position="137"/>
        <end position="239"/>
    </location>
</feature>
<reference evidence="2" key="1">
    <citation type="submission" date="2021-01" db="EMBL/GenBank/DDBJ databases">
        <authorList>
            <person name="Corre E."/>
            <person name="Pelletier E."/>
            <person name="Niang G."/>
            <person name="Scheremetjew M."/>
            <person name="Finn R."/>
            <person name="Kale V."/>
            <person name="Holt S."/>
            <person name="Cochrane G."/>
            <person name="Meng A."/>
            <person name="Brown T."/>
            <person name="Cohen L."/>
        </authorList>
    </citation>
    <scope>NUCLEOTIDE SEQUENCE</scope>
    <source>
        <strain evidence="2">B650</strain>
    </source>
</reference>
<organism evidence="2">
    <name type="scientific">Leptocylindrus danicus</name>
    <dbReference type="NCBI Taxonomy" id="163516"/>
    <lineage>
        <taxon>Eukaryota</taxon>
        <taxon>Sar</taxon>
        <taxon>Stramenopiles</taxon>
        <taxon>Ochrophyta</taxon>
        <taxon>Bacillariophyta</taxon>
        <taxon>Coscinodiscophyceae</taxon>
        <taxon>Chaetocerotophycidae</taxon>
        <taxon>Leptocylindrales</taxon>
        <taxon>Leptocylindraceae</taxon>
        <taxon>Leptocylindrus</taxon>
    </lineage>
</organism>
<protein>
    <recommendedName>
        <fullName evidence="3">LisH domain-containing protein</fullName>
    </recommendedName>
</protein>
<proteinExistence type="predicted"/>
<gene>
    <name evidence="2" type="ORF">LDAN0321_LOCUS15965</name>
</gene>